<feature type="binding site" evidence="9">
    <location>
        <position position="54"/>
    </location>
    <ligand>
        <name>Fe cation</name>
        <dbReference type="ChEBI" id="CHEBI:24875"/>
        <label>1</label>
    </ligand>
</feature>
<dbReference type="Gene3D" id="1.20.1260.10">
    <property type="match status" value="1"/>
</dbReference>
<evidence type="ECO:0000313" key="12">
    <source>
        <dbReference type="EMBL" id="ADV33591.1"/>
    </source>
</evidence>
<feature type="domain" description="Ferritin-like diiron" evidence="11">
    <location>
        <begin position="1"/>
        <end position="145"/>
    </location>
</feature>
<feature type="binding site" evidence="9">
    <location>
        <position position="94"/>
    </location>
    <ligand>
        <name>Fe cation</name>
        <dbReference type="ChEBI" id="CHEBI:24875"/>
        <label>2</label>
    </ligand>
</feature>
<evidence type="ECO:0000256" key="1">
    <source>
        <dbReference type="ARBA" id="ARBA00001970"/>
    </source>
</evidence>
<dbReference type="SUPFAM" id="SSF47240">
    <property type="entry name" value="Ferritin-like"/>
    <property type="match status" value="1"/>
</dbReference>
<dbReference type="PANTHER" id="PTHR30295">
    <property type="entry name" value="BACTERIOFERRITIN"/>
    <property type="match status" value="1"/>
</dbReference>
<dbReference type="GO" id="GO:0020037">
    <property type="term" value="F:heme binding"/>
    <property type="evidence" value="ECO:0007669"/>
    <property type="project" value="TreeGrafter"/>
</dbReference>
<dbReference type="PANTHER" id="PTHR30295:SF0">
    <property type="entry name" value="BACTERIOFERRITIN"/>
    <property type="match status" value="1"/>
</dbReference>
<dbReference type="RefSeq" id="WP_013516516.1">
    <property type="nucleotide sequence ID" value="NC_014909.2"/>
</dbReference>
<accession>E8Q5U4</accession>
<keyword evidence="4 10" id="KW-0349">Heme</keyword>
<feature type="binding site" evidence="9">
    <location>
        <position position="18"/>
    </location>
    <ligand>
        <name>Fe cation</name>
        <dbReference type="ChEBI" id="CHEBI:24875"/>
        <label>1</label>
    </ligand>
</feature>
<dbReference type="Pfam" id="PF00210">
    <property type="entry name" value="Ferritin"/>
    <property type="match status" value="1"/>
</dbReference>
<dbReference type="CDD" id="cd00907">
    <property type="entry name" value="Bacterioferritin"/>
    <property type="match status" value="1"/>
</dbReference>
<evidence type="ECO:0000256" key="2">
    <source>
        <dbReference type="ARBA" id="ARBA00008093"/>
    </source>
</evidence>
<comment type="catalytic activity">
    <reaction evidence="8">
        <text>4 Fe(2+) + O2 + 4 H(+) = 4 Fe(3+) + 2 H2O</text>
        <dbReference type="Rhea" id="RHEA:11148"/>
        <dbReference type="ChEBI" id="CHEBI:15377"/>
        <dbReference type="ChEBI" id="CHEBI:15378"/>
        <dbReference type="ChEBI" id="CHEBI:15379"/>
        <dbReference type="ChEBI" id="CHEBI:29033"/>
        <dbReference type="ChEBI" id="CHEBI:29034"/>
        <dbReference type="EC" id="1.16.3.1"/>
    </reaction>
</comment>
<evidence type="ECO:0000256" key="4">
    <source>
        <dbReference type="ARBA" id="ARBA00022617"/>
    </source>
</evidence>
<dbReference type="PRINTS" id="PR00601">
    <property type="entry name" value="BACFERRITIN"/>
</dbReference>
<evidence type="ECO:0000256" key="5">
    <source>
        <dbReference type="ARBA" id="ARBA00022723"/>
    </source>
</evidence>
<comment type="similarity">
    <text evidence="2 8 10">Belongs to the bacterioferritin family.</text>
</comment>
<sequence length="156" mass="18112">MKGDKSIISNLNRLLSNELIAVNQYFLHSKIFKNWGLKRLNDIEHTEFMDELKHADLYIERILFLEGSPIIRSINEFSICKNVEDILRMDLQIEYNGINDLKESIKNADLAQDYVSKKIMTKVLCDEEKHVGFLETELALINQIGVSNYMQSQMNG</sequence>
<organism evidence="12 13">
    <name type="scientific">Blochmanniella vafra (strain BVAF)</name>
    <dbReference type="NCBI Taxonomy" id="859654"/>
    <lineage>
        <taxon>Bacteria</taxon>
        <taxon>Pseudomonadati</taxon>
        <taxon>Pseudomonadota</taxon>
        <taxon>Gammaproteobacteria</taxon>
        <taxon>Enterobacterales</taxon>
        <taxon>Enterobacteriaceae</taxon>
        <taxon>ant endosymbionts</taxon>
        <taxon>Candidatus Blochmanniella</taxon>
    </lineage>
</organism>
<evidence type="ECO:0000256" key="8">
    <source>
        <dbReference type="PIRNR" id="PIRNR002560"/>
    </source>
</evidence>
<keyword evidence="3 8" id="KW-0409">Iron storage</keyword>
<dbReference type="InterPro" id="IPR008331">
    <property type="entry name" value="Ferritin_DPS_dom"/>
</dbReference>
<evidence type="ECO:0000313" key="13">
    <source>
        <dbReference type="Proteomes" id="UP000007464"/>
    </source>
</evidence>
<keyword evidence="6 8" id="KW-0408">Iron</keyword>
<dbReference type="GO" id="GO:0005829">
    <property type="term" value="C:cytosol"/>
    <property type="evidence" value="ECO:0007669"/>
    <property type="project" value="TreeGrafter"/>
</dbReference>
<dbReference type="EC" id="1.16.3.1" evidence="8"/>
<feature type="binding site" evidence="9">
    <location>
        <position position="127"/>
    </location>
    <ligand>
        <name>Fe cation</name>
        <dbReference type="ChEBI" id="CHEBI:24875"/>
        <label>1</label>
    </ligand>
</feature>
<keyword evidence="5 8" id="KW-0479">Metal-binding</keyword>
<dbReference type="Proteomes" id="UP000007464">
    <property type="component" value="Chromosome"/>
</dbReference>
<dbReference type="NCBIfam" id="TIGR00754">
    <property type="entry name" value="bfr"/>
    <property type="match status" value="1"/>
</dbReference>
<feature type="binding site" evidence="9">
    <location>
        <position position="51"/>
    </location>
    <ligand>
        <name>Fe cation</name>
        <dbReference type="ChEBI" id="CHEBI:24875"/>
        <label>1</label>
    </ligand>
</feature>
<feature type="binding site" evidence="9">
    <location>
        <position position="50"/>
    </location>
    <ligand>
        <name>Fe cation</name>
        <dbReference type="ChEBI" id="CHEBI:24875"/>
        <label>3</label>
    </ligand>
</feature>
<dbReference type="GO" id="GO:0006879">
    <property type="term" value="P:intracellular iron ion homeostasis"/>
    <property type="evidence" value="ECO:0007669"/>
    <property type="project" value="UniProtKB-KW"/>
</dbReference>
<dbReference type="KEGG" id="bva:BVAF_190"/>
<evidence type="ECO:0000256" key="6">
    <source>
        <dbReference type="ARBA" id="ARBA00023004"/>
    </source>
</evidence>
<reference evidence="12 13" key="1">
    <citation type="journal article" date="2010" name="BMC Genomics">
        <title>Unprecedented loss of ammonia assimilation capability in a urease-encoding bacterial mutualist.</title>
        <authorList>
            <person name="Williams L.E."/>
            <person name="Wernegreen J.J."/>
        </authorList>
    </citation>
    <scope>NUCLEOTIDE SEQUENCE [LARGE SCALE GENOMIC DNA]</scope>
    <source>
        <strain evidence="12 13">BVAF</strain>
    </source>
</reference>
<comment type="catalytic activity">
    <reaction evidence="7">
        <text>Fe(2+)(in) = Fe(2+)(out)</text>
        <dbReference type="Rhea" id="RHEA:28486"/>
        <dbReference type="ChEBI" id="CHEBI:29033"/>
    </reaction>
</comment>
<keyword evidence="13" id="KW-1185">Reference proteome</keyword>
<proteinExistence type="inferred from homology"/>
<dbReference type="PROSITE" id="PS00549">
    <property type="entry name" value="BACTERIOFERRITIN"/>
    <property type="match status" value="1"/>
</dbReference>
<dbReference type="PIRSF" id="PIRSF002560">
    <property type="entry name" value="Bacterioferritin"/>
    <property type="match status" value="1"/>
</dbReference>
<feature type="binding site" evidence="9">
    <location>
        <position position="130"/>
    </location>
    <ligand>
        <name>Fe cation</name>
        <dbReference type="ChEBI" id="CHEBI:24875"/>
        <label>2</label>
    </ligand>
</feature>
<dbReference type="GO" id="GO:0006826">
    <property type="term" value="P:iron ion transport"/>
    <property type="evidence" value="ECO:0007669"/>
    <property type="project" value="InterPro"/>
</dbReference>
<feature type="binding site" evidence="9">
    <location>
        <position position="51"/>
    </location>
    <ligand>
        <name>Fe cation</name>
        <dbReference type="ChEBI" id="CHEBI:24875"/>
        <label>2</label>
    </ligand>
</feature>
<dbReference type="GO" id="GO:0008199">
    <property type="term" value="F:ferric iron binding"/>
    <property type="evidence" value="ECO:0007669"/>
    <property type="project" value="InterPro"/>
</dbReference>
<dbReference type="InterPro" id="IPR009040">
    <property type="entry name" value="Ferritin-like_diiron"/>
</dbReference>
<gene>
    <name evidence="12" type="primary">bfr</name>
    <name evidence="12" type="ordered locus">BVAF_190</name>
</gene>
<evidence type="ECO:0000256" key="3">
    <source>
        <dbReference type="ARBA" id="ARBA00022434"/>
    </source>
</evidence>
<evidence type="ECO:0000256" key="10">
    <source>
        <dbReference type="RuleBase" id="RU000623"/>
    </source>
</evidence>
<dbReference type="GO" id="GO:0004322">
    <property type="term" value="F:ferroxidase activity"/>
    <property type="evidence" value="ECO:0007669"/>
    <property type="project" value="UniProtKB-EC"/>
</dbReference>
<evidence type="ECO:0000256" key="9">
    <source>
        <dbReference type="PIRSR" id="PIRSR002560-1"/>
    </source>
</evidence>
<dbReference type="AlphaFoldDB" id="E8Q5U4"/>
<comment type="function">
    <text evidence="8">Iron-storage protein, whose ferroxidase center binds Fe(2+), oxidizes it using dioxygen to Fe(3+), and participates in the subsequent Fe(3+) oxide mineral core formation within the central cavity of the BFR protein shell.</text>
</comment>
<dbReference type="EMBL" id="CP002189">
    <property type="protein sequence ID" value="ADV33591.1"/>
    <property type="molecule type" value="Genomic_DNA"/>
</dbReference>
<comment type="cofactor">
    <cofactor evidence="1">
        <name>heme b</name>
        <dbReference type="ChEBI" id="CHEBI:60344"/>
    </cofactor>
</comment>
<dbReference type="InterPro" id="IPR009078">
    <property type="entry name" value="Ferritin-like_SF"/>
</dbReference>
<evidence type="ECO:0000256" key="7">
    <source>
        <dbReference type="ARBA" id="ARBA00036243"/>
    </source>
</evidence>
<evidence type="ECO:0000259" key="11">
    <source>
        <dbReference type="PROSITE" id="PS50905"/>
    </source>
</evidence>
<dbReference type="HOGENOM" id="CLU_104506_2_0_6"/>
<dbReference type="OrthoDB" id="9800505at2"/>
<name>E8Q5U4_BLOVB</name>
<dbReference type="InterPro" id="IPR002024">
    <property type="entry name" value="Bacterioferritin"/>
</dbReference>
<protein>
    <recommendedName>
        <fullName evidence="8 10">Bacterioferritin</fullName>
        <ecNumber evidence="8">1.16.3.1</ecNumber>
    </recommendedName>
</protein>
<dbReference type="STRING" id="859654.BVAF_190"/>
<dbReference type="InterPro" id="IPR012347">
    <property type="entry name" value="Ferritin-like"/>
</dbReference>
<dbReference type="PROSITE" id="PS50905">
    <property type="entry name" value="FERRITIN_LIKE"/>
    <property type="match status" value="1"/>
</dbReference>
<feature type="binding site" evidence="9">
    <location>
        <position position="127"/>
    </location>
    <ligand>
        <name>Fe cation</name>
        <dbReference type="ChEBI" id="CHEBI:24875"/>
        <label>2</label>
    </ligand>
</feature>